<dbReference type="InterPro" id="IPR050367">
    <property type="entry name" value="APC_superfamily"/>
</dbReference>
<feature type="transmembrane region" description="Helical" evidence="6">
    <location>
        <begin position="18"/>
        <end position="41"/>
    </location>
</feature>
<sequence>MSGDSAARGSADMSRKGLAAGSVGLLGAIVIGVSCVAPAYTLTGALGPTASEVGAQVPAIFSVGFIPMLLVALGYRELNLYMPDSGTSFTWATRAFGPWVGWMAGWGVIVATVVVLSNIAAIAVDFFYLMLAQLLGRPDIAGLTDVLPVNIATCLVFIALATLVSYRDMQTTQRLQYALVSFQLVVFVGFGLVALIRWLTGTAWNPTPIQLDWFNPLAVPDSSTFIAGVSLSLFIYWGWDVSLTVNEEVEDSGRTPGKAAVLTVLAIVSVYIVVTLGSMTFAGLGEEGIGLGNPDIQENVFFALSEPVLGPFAILMSLTVLTSSAASLQSTFVSPSRTLLAMGHYRAMPAYLGSISPRFYTPGNATIVSALSAATFYTMLRMVSTTVLWDTVQTLGAMIAFYYGLTAFAAVWYFRGHWFRSPRDFFFRFLAPGLGGTILAAILVMTLRDSMDPAYGSGSQILGFGLVFVLTVGLIALGLVLMIIQRLLDPAFFRGEVLAVSDAVADDAGGAAITEEEAVPD</sequence>
<feature type="transmembrane region" description="Helical" evidence="6">
    <location>
        <begin position="459"/>
        <end position="484"/>
    </location>
</feature>
<dbReference type="EMBL" id="JAPTMY010000003">
    <property type="protein sequence ID" value="MCZ0856826.1"/>
    <property type="molecule type" value="Genomic_DNA"/>
</dbReference>
<evidence type="ECO:0000256" key="2">
    <source>
        <dbReference type="ARBA" id="ARBA00022475"/>
    </source>
</evidence>
<evidence type="ECO:0000256" key="6">
    <source>
        <dbReference type="SAM" id="Phobius"/>
    </source>
</evidence>
<keyword evidence="4 6" id="KW-1133">Transmembrane helix</keyword>
<feature type="transmembrane region" description="Helical" evidence="6">
    <location>
        <begin position="308"/>
        <end position="328"/>
    </location>
</feature>
<feature type="transmembrane region" description="Helical" evidence="6">
    <location>
        <begin position="53"/>
        <end position="75"/>
    </location>
</feature>
<dbReference type="InterPro" id="IPR002293">
    <property type="entry name" value="AA/rel_permease1"/>
</dbReference>
<feature type="transmembrane region" description="Helical" evidence="6">
    <location>
        <begin position="426"/>
        <end position="447"/>
    </location>
</feature>
<reference evidence="7" key="1">
    <citation type="submission" date="2022-10" db="EMBL/GenBank/DDBJ databases">
        <title>Genome sequence of Actinomyces israelii ATCC 10048.</title>
        <authorList>
            <person name="Watt R.M."/>
            <person name="Tong W.M."/>
        </authorList>
    </citation>
    <scope>NUCLEOTIDE SEQUENCE</scope>
    <source>
        <strain evidence="7">ATCC 10048</strain>
    </source>
</reference>
<dbReference type="Pfam" id="PF13520">
    <property type="entry name" value="AA_permease_2"/>
    <property type="match status" value="1"/>
</dbReference>
<evidence type="ECO:0000313" key="7">
    <source>
        <dbReference type="EMBL" id="MCZ0856826.1"/>
    </source>
</evidence>
<feature type="transmembrane region" description="Helical" evidence="6">
    <location>
        <begin position="96"/>
        <end position="129"/>
    </location>
</feature>
<dbReference type="PIRSF" id="PIRSF006060">
    <property type="entry name" value="AA_transporter"/>
    <property type="match status" value="1"/>
</dbReference>
<dbReference type="Gene3D" id="1.20.1740.10">
    <property type="entry name" value="Amino acid/polyamine transporter I"/>
    <property type="match status" value="1"/>
</dbReference>
<evidence type="ECO:0000256" key="5">
    <source>
        <dbReference type="ARBA" id="ARBA00023136"/>
    </source>
</evidence>
<feature type="transmembrane region" description="Helical" evidence="6">
    <location>
        <begin position="392"/>
        <end position="414"/>
    </location>
</feature>
<evidence type="ECO:0000313" key="8">
    <source>
        <dbReference type="Proteomes" id="UP001072034"/>
    </source>
</evidence>
<accession>A0ABT4I506</accession>
<protein>
    <submittedName>
        <fullName evidence="7">APC family permease</fullName>
    </submittedName>
</protein>
<feature type="transmembrane region" description="Helical" evidence="6">
    <location>
        <begin position="260"/>
        <end position="284"/>
    </location>
</feature>
<evidence type="ECO:0000256" key="1">
    <source>
        <dbReference type="ARBA" id="ARBA00004651"/>
    </source>
</evidence>
<keyword evidence="8" id="KW-1185">Reference proteome</keyword>
<dbReference type="RefSeq" id="WP_268916529.1">
    <property type="nucleotide sequence ID" value="NZ_JAPTMY010000003.1"/>
</dbReference>
<organism evidence="7 8">
    <name type="scientific">Actinomyces israelii</name>
    <dbReference type="NCBI Taxonomy" id="1659"/>
    <lineage>
        <taxon>Bacteria</taxon>
        <taxon>Bacillati</taxon>
        <taxon>Actinomycetota</taxon>
        <taxon>Actinomycetes</taxon>
        <taxon>Actinomycetales</taxon>
        <taxon>Actinomycetaceae</taxon>
        <taxon>Actinomyces</taxon>
    </lineage>
</organism>
<feature type="transmembrane region" description="Helical" evidence="6">
    <location>
        <begin position="219"/>
        <end position="239"/>
    </location>
</feature>
<dbReference type="PANTHER" id="PTHR42770:SF16">
    <property type="entry name" value="AMINO ACID PERMEASE"/>
    <property type="match status" value="1"/>
</dbReference>
<feature type="transmembrane region" description="Helical" evidence="6">
    <location>
        <begin position="178"/>
        <end position="199"/>
    </location>
</feature>
<proteinExistence type="predicted"/>
<evidence type="ECO:0000256" key="4">
    <source>
        <dbReference type="ARBA" id="ARBA00022989"/>
    </source>
</evidence>
<keyword evidence="3 6" id="KW-0812">Transmembrane</keyword>
<evidence type="ECO:0000256" key="3">
    <source>
        <dbReference type="ARBA" id="ARBA00022692"/>
    </source>
</evidence>
<dbReference type="PANTHER" id="PTHR42770">
    <property type="entry name" value="AMINO ACID TRANSPORTER-RELATED"/>
    <property type="match status" value="1"/>
</dbReference>
<dbReference type="Proteomes" id="UP001072034">
    <property type="component" value="Unassembled WGS sequence"/>
</dbReference>
<feature type="transmembrane region" description="Helical" evidence="6">
    <location>
        <begin position="149"/>
        <end position="166"/>
    </location>
</feature>
<keyword evidence="5 6" id="KW-0472">Membrane</keyword>
<gene>
    <name evidence="7" type="ORF">OHJ16_02000</name>
</gene>
<name>A0ABT4I506_9ACTO</name>
<feature type="transmembrane region" description="Helical" evidence="6">
    <location>
        <begin position="359"/>
        <end position="380"/>
    </location>
</feature>
<keyword evidence="2" id="KW-1003">Cell membrane</keyword>
<comment type="caution">
    <text evidence="7">The sequence shown here is derived from an EMBL/GenBank/DDBJ whole genome shotgun (WGS) entry which is preliminary data.</text>
</comment>
<comment type="subcellular location">
    <subcellularLocation>
        <location evidence="1">Cell membrane</location>
        <topology evidence="1">Multi-pass membrane protein</topology>
    </subcellularLocation>
</comment>